<dbReference type="InterPro" id="IPR008824">
    <property type="entry name" value="RuvB-like_N"/>
</dbReference>
<feature type="binding site" evidence="9">
    <location>
        <position position="224"/>
    </location>
    <ligand>
        <name>ATP</name>
        <dbReference type="ChEBI" id="CHEBI:30616"/>
    </ligand>
</feature>
<dbReference type="GO" id="GO:0000400">
    <property type="term" value="F:four-way junction DNA binding"/>
    <property type="evidence" value="ECO:0007669"/>
    <property type="project" value="UniProtKB-UniRule"/>
</dbReference>
<dbReference type="InterPro" id="IPR041445">
    <property type="entry name" value="AAA_lid_4"/>
</dbReference>
<keyword evidence="1 9" id="KW-0963">Cytoplasm</keyword>
<comment type="domain">
    <text evidence="9">Has 3 domains, the large (RuvB-L) and small ATPase (RuvB-S) domains and the C-terminal head (RuvB-H) domain. The head domain binds DNA, while the ATPase domains jointly bind ATP, ADP or are empty depending on the state of the subunit in the translocation cycle. During a single DNA translocation step the structure of each domain remains the same, but their relative positions change.</text>
</comment>
<dbReference type="GO" id="GO:0048476">
    <property type="term" value="C:Holliday junction resolvase complex"/>
    <property type="evidence" value="ECO:0007669"/>
    <property type="project" value="UniProtKB-UniRule"/>
</dbReference>
<feature type="region of interest" description="Small ATPAse domain (RuvB-S)" evidence="9">
    <location>
        <begin position="188"/>
        <end position="258"/>
    </location>
</feature>
<feature type="region of interest" description="Head domain (RuvB-H)" evidence="9">
    <location>
        <begin position="261"/>
        <end position="343"/>
    </location>
</feature>
<dbReference type="InterPro" id="IPR027417">
    <property type="entry name" value="P-loop_NTPase"/>
</dbReference>
<keyword evidence="3 9" id="KW-0227">DNA damage</keyword>
<dbReference type="AlphaFoldDB" id="A0A2H0W2B8"/>
<dbReference type="InterPro" id="IPR008823">
    <property type="entry name" value="RuvB_wg_C"/>
</dbReference>
<feature type="binding site" evidence="9">
    <location>
        <position position="177"/>
    </location>
    <ligand>
        <name>ATP</name>
        <dbReference type="ChEBI" id="CHEBI:30616"/>
    </ligand>
</feature>
<feature type="binding site" evidence="9">
    <location>
        <position position="316"/>
    </location>
    <ligand>
        <name>DNA</name>
        <dbReference type="ChEBI" id="CHEBI:16991"/>
    </ligand>
</feature>
<organism evidence="12 13">
    <name type="scientific">Candidatus Buchananbacteria bacterium CG10_big_fil_rev_8_21_14_0_10_42_9</name>
    <dbReference type="NCBI Taxonomy" id="1974526"/>
    <lineage>
        <taxon>Bacteria</taxon>
        <taxon>Candidatus Buchananiibacteriota</taxon>
    </lineage>
</organism>
<dbReference type="InterPro" id="IPR003593">
    <property type="entry name" value="AAA+_ATPase"/>
</dbReference>
<dbReference type="GO" id="GO:0006281">
    <property type="term" value="P:DNA repair"/>
    <property type="evidence" value="ECO:0007669"/>
    <property type="project" value="UniProtKB-UniRule"/>
</dbReference>
<feature type="binding site" evidence="9">
    <location>
        <position position="71"/>
    </location>
    <ligand>
        <name>ATP</name>
        <dbReference type="ChEBI" id="CHEBI:30616"/>
    </ligand>
</feature>
<evidence type="ECO:0000256" key="2">
    <source>
        <dbReference type="ARBA" id="ARBA00022741"/>
    </source>
</evidence>
<comment type="subunit">
    <text evidence="9">Homohexamer. Forms an RuvA(8)-RuvB(12)-Holliday junction (HJ) complex. HJ DNA is sandwiched between 2 RuvA tetramers; dsDNA enters through RuvA and exits via RuvB. An RuvB hexamer assembles on each DNA strand where it exits the tetramer. Each RuvB hexamer is contacted by two RuvA subunits (via domain III) on 2 adjacent RuvB subunits; this complex drives branch migration. In the full resolvosome a probable DNA-RuvA(4)-RuvB(12)-RuvC(2) complex forms which resolves the HJ.</text>
</comment>
<comment type="caution">
    <text evidence="12">The sequence shown here is derived from an EMBL/GenBank/DDBJ whole genome shotgun (WGS) entry which is preliminary data.</text>
</comment>
<dbReference type="SUPFAM" id="SSF46785">
    <property type="entry name" value="Winged helix' DNA-binding domain"/>
    <property type="match status" value="1"/>
</dbReference>
<evidence type="ECO:0000256" key="6">
    <source>
        <dbReference type="ARBA" id="ARBA00023125"/>
    </source>
</evidence>
<comment type="catalytic activity">
    <reaction evidence="9">
        <text>ATP + H2O = ADP + phosphate + H(+)</text>
        <dbReference type="Rhea" id="RHEA:13065"/>
        <dbReference type="ChEBI" id="CHEBI:15377"/>
        <dbReference type="ChEBI" id="CHEBI:15378"/>
        <dbReference type="ChEBI" id="CHEBI:30616"/>
        <dbReference type="ChEBI" id="CHEBI:43474"/>
        <dbReference type="ChEBI" id="CHEBI:456216"/>
    </reaction>
</comment>
<dbReference type="CDD" id="cd00009">
    <property type="entry name" value="AAA"/>
    <property type="match status" value="1"/>
</dbReference>
<proteinExistence type="inferred from homology"/>
<dbReference type="SMART" id="SM00382">
    <property type="entry name" value="AAA"/>
    <property type="match status" value="1"/>
</dbReference>
<dbReference type="NCBIfam" id="TIGR00635">
    <property type="entry name" value="ruvB"/>
    <property type="match status" value="1"/>
</dbReference>
<dbReference type="Pfam" id="PF05491">
    <property type="entry name" value="WHD_RuvB"/>
    <property type="match status" value="1"/>
</dbReference>
<dbReference type="HAMAP" id="MF_00016">
    <property type="entry name" value="DNA_HJ_migration_RuvB"/>
    <property type="match status" value="1"/>
</dbReference>
<protein>
    <recommendedName>
        <fullName evidence="9">Holliday junction branch migration complex subunit RuvB</fullName>
        <ecNumber evidence="9">3.6.4.-</ecNumber>
    </recommendedName>
</protein>
<evidence type="ECO:0000256" key="9">
    <source>
        <dbReference type="HAMAP-Rule" id="MF_00016"/>
    </source>
</evidence>
<evidence type="ECO:0000256" key="7">
    <source>
        <dbReference type="ARBA" id="ARBA00023172"/>
    </source>
</evidence>
<keyword evidence="6 9" id="KW-0238">DNA-binding</keyword>
<keyword evidence="8 9" id="KW-0234">DNA repair</keyword>
<dbReference type="GO" id="GO:0006310">
    <property type="term" value="P:DNA recombination"/>
    <property type="evidence" value="ECO:0007669"/>
    <property type="project" value="UniProtKB-UniRule"/>
</dbReference>
<dbReference type="GO" id="GO:0005737">
    <property type="term" value="C:cytoplasm"/>
    <property type="evidence" value="ECO:0007669"/>
    <property type="project" value="UniProtKB-SubCell"/>
</dbReference>
<reference evidence="13" key="1">
    <citation type="submission" date="2017-09" db="EMBL/GenBank/DDBJ databases">
        <title>Depth-based differentiation of microbial function through sediment-hosted aquifers and enrichment of novel symbionts in the deep terrestrial subsurface.</title>
        <authorList>
            <person name="Probst A.J."/>
            <person name="Ladd B."/>
            <person name="Jarett J.K."/>
            <person name="Geller-Mcgrath D.E."/>
            <person name="Sieber C.M.K."/>
            <person name="Emerson J.B."/>
            <person name="Anantharaman K."/>
            <person name="Thomas B.C."/>
            <person name="Malmstrom R."/>
            <person name="Stieglmeier M."/>
            <person name="Klingl A."/>
            <person name="Woyke T."/>
            <person name="Ryan C.M."/>
            <person name="Banfield J.F."/>
        </authorList>
    </citation>
    <scope>NUCLEOTIDE SEQUENCE [LARGE SCALE GENOMIC DNA]</scope>
</reference>
<evidence type="ECO:0000256" key="10">
    <source>
        <dbReference type="SAM" id="MobiDB-lite"/>
    </source>
</evidence>
<dbReference type="EC" id="3.6.4.-" evidence="9"/>
<dbReference type="InterPro" id="IPR004605">
    <property type="entry name" value="DNA_helicase_Holl-junc_RuvB"/>
</dbReference>
<dbReference type="Gene3D" id="1.10.8.60">
    <property type="match status" value="1"/>
</dbReference>
<dbReference type="InterPro" id="IPR036390">
    <property type="entry name" value="WH_DNA-bd_sf"/>
</dbReference>
<dbReference type="GO" id="GO:0016887">
    <property type="term" value="F:ATP hydrolysis activity"/>
    <property type="evidence" value="ECO:0007669"/>
    <property type="project" value="RHEA"/>
</dbReference>
<sequence>MSDKNSKEKITDPEEQPAEKKLEATLRPKNLKEYVGQSKIKQNLDIFMQAAKKRGEPIEHVLFYGAPGLGKTTLSHIIAREMDKNIRVTSGPALQHSGDLAAILTNLEDGDILFIDEIHRLNRQIEEVLYPAMEEYALDLIVGKGPSAKTLRIELPHFTLIGATTKVSSLSSPLRDRFGATFHLNFYEPEEIQQIIDRSAKILNIALETEAAEELAKRARRTPRIANRLLKRVRDFCQVHNINTMNFQATIDALELLAVDEHGLDDIDRKILEIIIDKFKGGPVGLNTMAAASGEEMSTIEDVYEPFLIQSGFLHRTAKGRMATERAYELLGVKNPNKQNPLI</sequence>
<dbReference type="Gene3D" id="3.40.50.300">
    <property type="entry name" value="P-loop containing nucleotide triphosphate hydrolases"/>
    <property type="match status" value="1"/>
</dbReference>
<dbReference type="GO" id="GO:0005524">
    <property type="term" value="F:ATP binding"/>
    <property type="evidence" value="ECO:0007669"/>
    <property type="project" value="UniProtKB-UniRule"/>
</dbReference>
<evidence type="ECO:0000256" key="1">
    <source>
        <dbReference type="ARBA" id="ARBA00022490"/>
    </source>
</evidence>
<comment type="caution">
    <text evidence="9">Lacks conserved residue(s) required for the propagation of feature annotation.</text>
</comment>
<feature type="binding site" evidence="9">
    <location>
        <position position="27"/>
    </location>
    <ligand>
        <name>ATP</name>
        <dbReference type="ChEBI" id="CHEBI:30616"/>
    </ligand>
</feature>
<evidence type="ECO:0000256" key="8">
    <source>
        <dbReference type="ARBA" id="ARBA00023204"/>
    </source>
</evidence>
<feature type="binding site" evidence="9">
    <location>
        <position position="321"/>
    </location>
    <ligand>
        <name>DNA</name>
        <dbReference type="ChEBI" id="CHEBI:16991"/>
    </ligand>
</feature>
<comment type="similarity">
    <text evidence="9">Belongs to the RuvB family.</text>
</comment>
<feature type="region of interest" description="Disordered" evidence="10">
    <location>
        <begin position="1"/>
        <end position="23"/>
    </location>
</feature>
<accession>A0A2H0W2B8</accession>
<keyword evidence="5 9" id="KW-0067">ATP-binding</keyword>
<feature type="binding site" evidence="9">
    <location>
        <position position="68"/>
    </location>
    <ligand>
        <name>ATP</name>
        <dbReference type="ChEBI" id="CHEBI:30616"/>
    </ligand>
</feature>
<dbReference type="SUPFAM" id="SSF52540">
    <property type="entry name" value="P-loop containing nucleoside triphosphate hydrolases"/>
    <property type="match status" value="1"/>
</dbReference>
<evidence type="ECO:0000313" key="12">
    <source>
        <dbReference type="EMBL" id="PIS04641.1"/>
    </source>
</evidence>
<keyword evidence="4 9" id="KW-0378">Hydrolase</keyword>
<comment type="function">
    <text evidence="9">The RuvA-RuvB-RuvC complex processes Holliday junction (HJ) DNA during genetic recombination and DNA repair, while the RuvA-RuvB complex plays an important role in the rescue of blocked DNA replication forks via replication fork reversal (RFR). RuvA specifically binds to HJ cruciform DNA, conferring on it an open structure. The RuvB hexamer acts as an ATP-dependent pump, pulling dsDNA into and through the RuvAB complex. RuvB forms 2 homohexamers on either side of HJ DNA bound by 1 or 2 RuvA tetramers; 4 subunits per hexamer contact DNA at a time. Coordinated motions by a converter formed by DNA-disengaged RuvB subunits stimulates ATP hydrolysis and nucleotide exchange. Immobilization of the converter enables RuvB to convert the ATP-contained energy into a lever motion, pulling 2 nucleotides of DNA out of the RuvA tetramer per ATP hydrolyzed, thus driving DNA branch migration. The RuvB motors rotate together with the DNA substrate, which together with the progressing nucleotide cycle form the mechanistic basis for DNA recombination by continuous HJ branch migration. Branch migration allows RuvC to scan DNA until it finds its consensus sequence, where it cleaves and resolves cruciform DNA.</text>
</comment>
<dbReference type="Pfam" id="PF17864">
    <property type="entry name" value="AAA_lid_4"/>
    <property type="match status" value="1"/>
</dbReference>
<dbReference type="EMBL" id="PEZZ01000045">
    <property type="protein sequence ID" value="PIS04641.1"/>
    <property type="molecule type" value="Genomic_DNA"/>
</dbReference>
<dbReference type="GO" id="GO:0009378">
    <property type="term" value="F:four-way junction helicase activity"/>
    <property type="evidence" value="ECO:0007669"/>
    <property type="project" value="InterPro"/>
</dbReference>
<evidence type="ECO:0000313" key="13">
    <source>
        <dbReference type="Proteomes" id="UP000230935"/>
    </source>
</evidence>
<evidence type="ECO:0000256" key="4">
    <source>
        <dbReference type="ARBA" id="ARBA00022801"/>
    </source>
</evidence>
<feature type="domain" description="AAA+ ATPase" evidence="11">
    <location>
        <begin position="57"/>
        <end position="188"/>
    </location>
</feature>
<evidence type="ECO:0000256" key="5">
    <source>
        <dbReference type="ARBA" id="ARBA00022840"/>
    </source>
</evidence>
<feature type="binding site" evidence="9">
    <location>
        <position position="72"/>
    </location>
    <ligand>
        <name>ATP</name>
        <dbReference type="ChEBI" id="CHEBI:30616"/>
    </ligand>
</feature>
<feature type="binding site" evidence="9">
    <location>
        <position position="72"/>
    </location>
    <ligand>
        <name>Mg(2+)</name>
        <dbReference type="ChEBI" id="CHEBI:18420"/>
    </ligand>
</feature>
<dbReference type="Proteomes" id="UP000230935">
    <property type="component" value="Unassembled WGS sequence"/>
</dbReference>
<dbReference type="Pfam" id="PF05496">
    <property type="entry name" value="RuvB_N"/>
    <property type="match status" value="1"/>
</dbReference>
<feature type="binding site" evidence="9">
    <location>
        <position position="73"/>
    </location>
    <ligand>
        <name>ATP</name>
        <dbReference type="ChEBI" id="CHEBI:30616"/>
    </ligand>
</feature>
<evidence type="ECO:0000256" key="3">
    <source>
        <dbReference type="ARBA" id="ARBA00022763"/>
    </source>
</evidence>
<gene>
    <name evidence="9" type="primary">ruvB</name>
    <name evidence="12" type="ORF">COT81_05455</name>
</gene>
<keyword evidence="12" id="KW-0347">Helicase</keyword>
<keyword evidence="2 9" id="KW-0547">Nucleotide-binding</keyword>
<feature type="binding site" evidence="9">
    <location>
        <position position="187"/>
    </location>
    <ligand>
        <name>ATP</name>
        <dbReference type="ChEBI" id="CHEBI:30616"/>
    </ligand>
</feature>
<keyword evidence="7 9" id="KW-0233">DNA recombination</keyword>
<feature type="binding site" evidence="9">
    <location>
        <position position="26"/>
    </location>
    <ligand>
        <name>ATP</name>
        <dbReference type="ChEBI" id="CHEBI:30616"/>
    </ligand>
</feature>
<dbReference type="InterPro" id="IPR036388">
    <property type="entry name" value="WH-like_DNA-bd_sf"/>
</dbReference>
<feature type="region of interest" description="Large ATPase domain (RuvB-L)" evidence="9">
    <location>
        <begin position="7"/>
        <end position="187"/>
    </location>
</feature>
<dbReference type="NCBIfam" id="NF000868">
    <property type="entry name" value="PRK00080.1"/>
    <property type="match status" value="1"/>
</dbReference>
<dbReference type="PANTHER" id="PTHR42848:SF1">
    <property type="entry name" value="HOLLIDAY JUNCTION BRANCH MIGRATION COMPLEX SUBUNIT RUVB"/>
    <property type="match status" value="1"/>
</dbReference>
<dbReference type="PANTHER" id="PTHR42848">
    <property type="match status" value="1"/>
</dbReference>
<dbReference type="Gene3D" id="1.10.10.10">
    <property type="entry name" value="Winged helix-like DNA-binding domain superfamily/Winged helix DNA-binding domain"/>
    <property type="match status" value="1"/>
</dbReference>
<comment type="subcellular location">
    <subcellularLocation>
        <location evidence="9">Cytoplasm</location>
    </subcellularLocation>
</comment>
<evidence type="ECO:0000259" key="11">
    <source>
        <dbReference type="SMART" id="SM00382"/>
    </source>
</evidence>
<name>A0A2H0W2B8_9BACT</name>